<dbReference type="KEGG" id="dps:DP0254"/>
<dbReference type="InterPro" id="IPR015890">
    <property type="entry name" value="Chorismate_C"/>
</dbReference>
<dbReference type="Pfam" id="PF00425">
    <property type="entry name" value="Chorismate_bind"/>
    <property type="match status" value="1"/>
</dbReference>
<evidence type="ECO:0000313" key="2">
    <source>
        <dbReference type="EMBL" id="CAG34983.1"/>
    </source>
</evidence>
<dbReference type="STRING" id="177439.DP0254"/>
<evidence type="ECO:0000259" key="1">
    <source>
        <dbReference type="Pfam" id="PF00425"/>
    </source>
</evidence>
<gene>
    <name evidence="2" type="ordered locus">DP0254</name>
</gene>
<dbReference type="AlphaFoldDB" id="Q6ARP2"/>
<dbReference type="SUPFAM" id="SSF56322">
    <property type="entry name" value="ADC synthase"/>
    <property type="match status" value="1"/>
</dbReference>
<evidence type="ECO:0000313" key="3">
    <source>
        <dbReference type="Proteomes" id="UP000000602"/>
    </source>
</evidence>
<reference evidence="3" key="1">
    <citation type="journal article" date="2004" name="Environ. Microbiol.">
        <title>The genome of Desulfotalea psychrophila, a sulfate-reducing bacterium from permanently cold Arctic sediments.</title>
        <authorList>
            <person name="Rabus R."/>
            <person name="Ruepp A."/>
            <person name="Frickey T."/>
            <person name="Rattei T."/>
            <person name="Fartmann B."/>
            <person name="Stark M."/>
            <person name="Bauer M."/>
            <person name="Zibat A."/>
            <person name="Lombardot T."/>
            <person name="Becker I."/>
            <person name="Amann J."/>
            <person name="Gellner K."/>
            <person name="Teeling H."/>
            <person name="Leuschner W.D."/>
            <person name="Gloeckner F.-O."/>
            <person name="Lupas A.N."/>
            <person name="Amann R."/>
            <person name="Klenk H.-P."/>
        </authorList>
    </citation>
    <scope>NUCLEOTIDE SEQUENCE [LARGE SCALE GENOMIC DNA]</scope>
    <source>
        <strain evidence="3">DSM 12343 / LSv54</strain>
    </source>
</reference>
<feature type="domain" description="Chorismate-utilising enzyme C-terminal" evidence="1">
    <location>
        <begin position="124"/>
        <end position="373"/>
    </location>
</feature>
<name>Q6ARP2_DESPS</name>
<accession>Q6ARP2</accession>
<dbReference type="eggNOG" id="COG1169">
    <property type="taxonomic scope" value="Bacteria"/>
</dbReference>
<dbReference type="PANTHER" id="PTHR42839">
    <property type="entry name" value="ISOCHORISMATE SYNTHASE ENTC"/>
    <property type="match status" value="1"/>
</dbReference>
<dbReference type="EMBL" id="CR522870">
    <property type="protein sequence ID" value="CAG34983.1"/>
    <property type="molecule type" value="Genomic_DNA"/>
</dbReference>
<dbReference type="PANTHER" id="PTHR42839:SF2">
    <property type="entry name" value="ISOCHORISMATE SYNTHASE ENTC"/>
    <property type="match status" value="1"/>
</dbReference>
<dbReference type="Gene3D" id="3.60.120.10">
    <property type="entry name" value="Anthranilate synthase"/>
    <property type="match status" value="1"/>
</dbReference>
<dbReference type="InterPro" id="IPR005801">
    <property type="entry name" value="ADC_synthase"/>
</dbReference>
<protein>
    <submittedName>
        <fullName evidence="2">Related to isochorismate synthase (MenF)</fullName>
    </submittedName>
</protein>
<sequence length="383" mass="42597">MRLRHSLVDPMKPIKKTLPQLLQLCLDKKLCFASYREPGCDIVTLAQDGGEPLRLSVDHEISEQRGFAIAPFVESDSCRPILISPDLISVGDAPDESLFARLEQFGGNSLNGCGDIGETYQCDHAEYLQEVDSLVTAIEAGRFAKAVLSRVEIIRDDIREKVVATYIRMCARYPHSLVYIFQADGHLWLGATPEILASVGQGKLQTIALAATRKNTPENQKFSAWSEKERQEQQYVTDYINDLLISFDLKSVKRGLPYPRQAGNMLHLCTEFSCDSHEIGGKLSPLLQALHPTPAVCGMPKEAARTFLHGLEKHDRQYYSGFLGPVNISPEQISLYVNLRCMQVCRGYAQVYVGGGITSDSVAEDEWTETVLKTKTILSALDN</sequence>
<proteinExistence type="predicted"/>
<dbReference type="Proteomes" id="UP000000602">
    <property type="component" value="Chromosome"/>
</dbReference>
<keyword evidence="3" id="KW-1185">Reference proteome</keyword>
<dbReference type="HOGENOM" id="CLU_006493_8_0_7"/>
<organism evidence="2 3">
    <name type="scientific">Desulfotalea psychrophila (strain LSv54 / DSM 12343)</name>
    <dbReference type="NCBI Taxonomy" id="177439"/>
    <lineage>
        <taxon>Bacteria</taxon>
        <taxon>Pseudomonadati</taxon>
        <taxon>Thermodesulfobacteriota</taxon>
        <taxon>Desulfobulbia</taxon>
        <taxon>Desulfobulbales</taxon>
        <taxon>Desulfocapsaceae</taxon>
        <taxon>Desulfotalea</taxon>
    </lineage>
</organism>